<dbReference type="PROSITE" id="PS01229">
    <property type="entry name" value="COF_2"/>
    <property type="match status" value="1"/>
</dbReference>
<dbReference type="PRINTS" id="PR00119">
    <property type="entry name" value="CATATPASE"/>
</dbReference>
<feature type="domain" description="HMA" evidence="11">
    <location>
        <begin position="78"/>
        <end position="142"/>
    </location>
</feature>
<dbReference type="InterPro" id="IPR001757">
    <property type="entry name" value="P_typ_ATPase"/>
</dbReference>
<keyword evidence="7" id="KW-1278">Translocase</keyword>
<evidence type="ECO:0000256" key="6">
    <source>
        <dbReference type="ARBA" id="ARBA00022840"/>
    </source>
</evidence>
<dbReference type="InterPro" id="IPR027256">
    <property type="entry name" value="P-typ_ATPase_IB"/>
</dbReference>
<dbReference type="PROSITE" id="PS50846">
    <property type="entry name" value="HMA_2"/>
    <property type="match status" value="2"/>
</dbReference>
<keyword evidence="6 10" id="KW-0067">ATP-binding</keyword>
<dbReference type="InterPro" id="IPR059000">
    <property type="entry name" value="ATPase_P-type_domA"/>
</dbReference>
<keyword evidence="10" id="KW-1003">Cell membrane</keyword>
<evidence type="ECO:0000256" key="7">
    <source>
        <dbReference type="ARBA" id="ARBA00022967"/>
    </source>
</evidence>
<evidence type="ECO:0000256" key="9">
    <source>
        <dbReference type="ARBA" id="ARBA00023136"/>
    </source>
</evidence>
<dbReference type="PANTHER" id="PTHR43520">
    <property type="entry name" value="ATP7, ISOFORM B"/>
    <property type="match status" value="1"/>
</dbReference>
<dbReference type="Gene3D" id="3.40.1110.10">
    <property type="entry name" value="Calcium-transporting ATPase, cytoplasmic domain N"/>
    <property type="match status" value="1"/>
</dbReference>
<evidence type="ECO:0000256" key="3">
    <source>
        <dbReference type="ARBA" id="ARBA00022692"/>
    </source>
</evidence>
<dbReference type="Gene3D" id="3.30.70.100">
    <property type="match status" value="2"/>
</dbReference>
<dbReference type="Gene3D" id="3.40.50.1000">
    <property type="entry name" value="HAD superfamily/HAD-like"/>
    <property type="match status" value="1"/>
</dbReference>
<dbReference type="InterPro" id="IPR017969">
    <property type="entry name" value="Heavy-metal-associated_CS"/>
</dbReference>
<feature type="transmembrane region" description="Helical" evidence="10">
    <location>
        <begin position="252"/>
        <end position="271"/>
    </location>
</feature>
<dbReference type="SUPFAM" id="SSF56784">
    <property type="entry name" value="HAD-like"/>
    <property type="match status" value="1"/>
</dbReference>
<evidence type="ECO:0000256" key="5">
    <source>
        <dbReference type="ARBA" id="ARBA00022741"/>
    </source>
</evidence>
<proteinExistence type="inferred from homology"/>
<dbReference type="InterPro" id="IPR023214">
    <property type="entry name" value="HAD_sf"/>
</dbReference>
<sequence length="800" mass="86229">MKLNQYQFIIEGMTCATCANRIEKALTKVPHVVDVNVNLATEKAIVKTNEIVELTTLIKVVDDAGYHAIPLSNISEPSNISLSITGMSCASCVNRVEKALKSVIGVQNAVVNLATETATISGNNLNGADLISAVKKAGYDAEFINEQKPQKYHYKQPSFIPVLLAALLASPLLIPMLLMPFGINLMLPGWLQLLLATLVQFILGAKFYQSAWKAVKALTGNMDLLVALGTSAAYGLSVFELIKYWHSPQIPHLYFESSAVIITLVLLGKWLESKAKHQTTQAIEALTALRPETARVRRGEQEVILPIDQIKLNDIIIVKPGERIAVDGIILEGASSSDESLITGESLPVSKQINDTVIGGAINGEGLLVVKATATSNESTLAKIIQMVESAQTKKAPIQRIVDHISAIFVPIILLIALVTLLTWGIYTHDWQHALLNAIAVLVIACPCALGLATPTAIMVGTGVAARQGILIKDAQALETIHSVKAVAFDKTGTLTIGKPELVIFKIITDSDENSLLTIAASIQSGSEHPLAKAVITKANEKHLSYHYTQSFKNIAGSGVKAEIDNHQYYLGSYRWLKSMNADVTELQNSIDELEMKGLTISILAEKASETIKILAILGFSDVIKPEAKTAITALHQLNVRTIMLTGDNIHSANTIAKELSIDEVFAQITPEVKADKIYQLQKNYGKVAMVGDGVNDAPALAAADIGIAMGTGTDVAMHTASMTLMRGNPLLIADAIDISRRTYHKIKQNLFWAFFYNLIGVPLAALGLLNPMIAGAAMALSSVSVVTNALLLKRWQPKS</sequence>
<dbReference type="Gene3D" id="2.70.150.10">
    <property type="entry name" value="Calcium-transporting ATPase, cytoplasmic transduction domain A"/>
    <property type="match status" value="1"/>
</dbReference>
<dbReference type="NCBIfam" id="TIGR01494">
    <property type="entry name" value="ATPase_P-type"/>
    <property type="match status" value="1"/>
</dbReference>
<dbReference type="InterPro" id="IPR006121">
    <property type="entry name" value="HMA_dom"/>
</dbReference>
<feature type="transmembrane region" description="Helical" evidence="10">
    <location>
        <begin position="185"/>
        <end position="203"/>
    </location>
</feature>
<dbReference type="CDD" id="cd02094">
    <property type="entry name" value="P-type_ATPase_Cu-like"/>
    <property type="match status" value="1"/>
</dbReference>
<dbReference type="PROSITE" id="PS00154">
    <property type="entry name" value="ATPASE_E1_E2"/>
    <property type="match status" value="1"/>
</dbReference>
<comment type="similarity">
    <text evidence="2 10">Belongs to the cation transport ATPase (P-type) (TC 3.A.3) family. Type IB subfamily.</text>
</comment>
<keyword evidence="9 10" id="KW-0472">Membrane</keyword>
<dbReference type="InterPro" id="IPR023298">
    <property type="entry name" value="ATPase_P-typ_TM_dom_sf"/>
</dbReference>
<keyword evidence="3 10" id="KW-0812">Transmembrane</keyword>
<dbReference type="InterPro" id="IPR023299">
    <property type="entry name" value="ATPase_P-typ_cyto_dom_N"/>
</dbReference>
<dbReference type="SUPFAM" id="SSF81653">
    <property type="entry name" value="Calcium ATPase, transduction domain A"/>
    <property type="match status" value="1"/>
</dbReference>
<evidence type="ECO:0000313" key="13">
    <source>
        <dbReference type="Proteomes" id="UP000651208"/>
    </source>
</evidence>
<keyword evidence="5 10" id="KW-0547">Nucleotide-binding</keyword>
<dbReference type="NCBIfam" id="TIGR01511">
    <property type="entry name" value="ATPase-IB1_Cu"/>
    <property type="match status" value="1"/>
</dbReference>
<evidence type="ECO:0000256" key="10">
    <source>
        <dbReference type="RuleBase" id="RU362081"/>
    </source>
</evidence>
<evidence type="ECO:0000256" key="1">
    <source>
        <dbReference type="ARBA" id="ARBA00004127"/>
    </source>
</evidence>
<dbReference type="NCBIfam" id="TIGR01525">
    <property type="entry name" value="ATPase-IB_hvy"/>
    <property type="match status" value="1"/>
</dbReference>
<organism evidence="12 13">
    <name type="scientific">Frischella japonica</name>
    <dbReference type="NCBI Taxonomy" id="2741544"/>
    <lineage>
        <taxon>Bacteria</taxon>
        <taxon>Pseudomonadati</taxon>
        <taxon>Pseudomonadota</taxon>
        <taxon>Gammaproteobacteria</taxon>
        <taxon>Orbales</taxon>
        <taxon>Orbaceae</taxon>
        <taxon>Frischella</taxon>
    </lineage>
</organism>
<dbReference type="InterPro" id="IPR036412">
    <property type="entry name" value="HAD-like_sf"/>
</dbReference>
<feature type="transmembrane region" description="Helical" evidence="10">
    <location>
        <begin position="405"/>
        <end position="427"/>
    </location>
</feature>
<comment type="caution">
    <text evidence="12">The sequence shown here is derived from an EMBL/GenBank/DDBJ whole genome shotgun (WGS) entry which is preliminary data.</text>
</comment>
<dbReference type="SFLD" id="SFLDG00002">
    <property type="entry name" value="C1.7:_P-type_atpase_like"/>
    <property type="match status" value="1"/>
</dbReference>
<dbReference type="PRINTS" id="PR00941">
    <property type="entry name" value="CDATPASE"/>
</dbReference>
<evidence type="ECO:0000313" key="12">
    <source>
        <dbReference type="EMBL" id="MBC9131713.1"/>
    </source>
</evidence>
<dbReference type="InterPro" id="IPR036163">
    <property type="entry name" value="HMA_dom_sf"/>
</dbReference>
<keyword evidence="4 10" id="KW-0479">Metal-binding</keyword>
<dbReference type="PROSITE" id="PS01047">
    <property type="entry name" value="HMA_1"/>
    <property type="match status" value="2"/>
</dbReference>
<feature type="transmembrane region" description="Helical" evidence="10">
    <location>
        <begin position="750"/>
        <end position="767"/>
    </location>
</feature>
<feature type="transmembrane region" description="Helical" evidence="10">
    <location>
        <begin position="224"/>
        <end position="246"/>
    </location>
</feature>
<feature type="transmembrane region" description="Helical" evidence="10">
    <location>
        <begin position="773"/>
        <end position="793"/>
    </location>
</feature>
<dbReference type="Pfam" id="PF00702">
    <property type="entry name" value="Hydrolase"/>
    <property type="match status" value="1"/>
</dbReference>
<evidence type="ECO:0000256" key="4">
    <source>
        <dbReference type="ARBA" id="ARBA00022723"/>
    </source>
</evidence>
<evidence type="ECO:0000256" key="8">
    <source>
        <dbReference type="ARBA" id="ARBA00022989"/>
    </source>
</evidence>
<dbReference type="InterPro" id="IPR044492">
    <property type="entry name" value="P_typ_ATPase_HD_dom"/>
</dbReference>
<dbReference type="CDD" id="cd00371">
    <property type="entry name" value="HMA"/>
    <property type="match status" value="2"/>
</dbReference>
<evidence type="ECO:0000259" key="11">
    <source>
        <dbReference type="PROSITE" id="PS50846"/>
    </source>
</evidence>
<dbReference type="Pfam" id="PF00403">
    <property type="entry name" value="HMA"/>
    <property type="match status" value="2"/>
</dbReference>
<name>A0ABR7QZS0_9GAMM</name>
<dbReference type="InterPro" id="IPR018303">
    <property type="entry name" value="ATPase_P-typ_P_site"/>
</dbReference>
<dbReference type="SUPFAM" id="SSF55008">
    <property type="entry name" value="HMA, heavy metal-associated domain"/>
    <property type="match status" value="2"/>
</dbReference>
<keyword evidence="13" id="KW-1185">Reference proteome</keyword>
<keyword evidence="8 10" id="KW-1133">Transmembrane helix</keyword>
<dbReference type="SFLD" id="SFLDS00003">
    <property type="entry name" value="Haloacid_Dehalogenase"/>
    <property type="match status" value="1"/>
</dbReference>
<dbReference type="SUPFAM" id="SSF81665">
    <property type="entry name" value="Calcium ATPase, transmembrane domain M"/>
    <property type="match status" value="1"/>
</dbReference>
<dbReference type="EMBL" id="JABURY010000019">
    <property type="protein sequence ID" value="MBC9131713.1"/>
    <property type="molecule type" value="Genomic_DNA"/>
</dbReference>
<feature type="transmembrane region" description="Helical" evidence="10">
    <location>
        <begin position="439"/>
        <end position="466"/>
    </location>
</feature>
<comment type="subcellular location">
    <subcellularLocation>
        <location evidence="10">Cell membrane</location>
    </subcellularLocation>
    <subcellularLocation>
        <location evidence="1">Endomembrane system</location>
        <topology evidence="1">Multi-pass membrane protein</topology>
    </subcellularLocation>
</comment>
<dbReference type="SFLD" id="SFLDF00027">
    <property type="entry name" value="p-type_atpase"/>
    <property type="match status" value="1"/>
</dbReference>
<evidence type="ECO:0000256" key="2">
    <source>
        <dbReference type="ARBA" id="ARBA00006024"/>
    </source>
</evidence>
<gene>
    <name evidence="12" type="ORF">FcAc13_10395</name>
</gene>
<accession>A0ABR7QZS0</accession>
<feature type="transmembrane region" description="Helical" evidence="10">
    <location>
        <begin position="158"/>
        <end position="179"/>
    </location>
</feature>
<protein>
    <submittedName>
        <fullName evidence="12">Copper-translocating P-type ATPase</fullName>
    </submittedName>
</protein>
<dbReference type="Proteomes" id="UP000651208">
    <property type="component" value="Unassembled WGS sequence"/>
</dbReference>
<dbReference type="RefSeq" id="WP_187756151.1">
    <property type="nucleotide sequence ID" value="NZ_JABURY010000019.1"/>
</dbReference>
<feature type="domain" description="HMA" evidence="11">
    <location>
        <begin position="4"/>
        <end position="69"/>
    </location>
</feature>
<dbReference type="Pfam" id="PF00122">
    <property type="entry name" value="E1-E2_ATPase"/>
    <property type="match status" value="1"/>
</dbReference>
<reference evidence="12 13" key="1">
    <citation type="submission" date="2020-06" db="EMBL/GenBank/DDBJ databases">
        <title>Frischella cerana isolated from Apis cerana gut homogenate.</title>
        <authorList>
            <person name="Wolter L.A."/>
            <person name="Suenami S."/>
            <person name="Miyazaki R."/>
        </authorList>
    </citation>
    <scope>NUCLEOTIDE SEQUENCE [LARGE SCALE GENOMIC DNA]</scope>
    <source>
        <strain evidence="12 13">Ac13</strain>
    </source>
</reference>
<dbReference type="InterPro" id="IPR008250">
    <property type="entry name" value="ATPase_P-typ_transduc_dom_A_sf"/>
</dbReference>
<dbReference type="PANTHER" id="PTHR43520:SF8">
    <property type="entry name" value="P-TYPE CU(+) TRANSPORTER"/>
    <property type="match status" value="1"/>
</dbReference>